<dbReference type="InterPro" id="IPR023299">
    <property type="entry name" value="ATPase_P-typ_cyto_dom_N"/>
</dbReference>
<evidence type="ECO:0000259" key="13">
    <source>
        <dbReference type="SMART" id="SM00831"/>
    </source>
</evidence>
<evidence type="ECO:0000256" key="11">
    <source>
        <dbReference type="SAM" id="MobiDB-lite"/>
    </source>
</evidence>
<reference evidence="15" key="1">
    <citation type="journal article" date="2019" name="Int. J. Syst. Evol. Microbiol.">
        <title>The Global Catalogue of Microorganisms (GCM) 10K type strain sequencing project: providing services to taxonomists for standard genome sequencing and annotation.</title>
        <authorList>
            <consortium name="The Broad Institute Genomics Platform"/>
            <consortium name="The Broad Institute Genome Sequencing Center for Infectious Disease"/>
            <person name="Wu L."/>
            <person name="Ma J."/>
        </authorList>
    </citation>
    <scope>NUCLEOTIDE SEQUENCE [LARGE SCALE GENOMIC DNA]</scope>
    <source>
        <strain evidence="15">JCM 17782</strain>
    </source>
</reference>
<dbReference type="PRINTS" id="PR00119">
    <property type="entry name" value="CATATPASE"/>
</dbReference>
<dbReference type="RefSeq" id="WP_264036812.1">
    <property type="nucleotide sequence ID" value="NZ_BAABGF010000055.1"/>
</dbReference>
<dbReference type="Pfam" id="PF00689">
    <property type="entry name" value="Cation_ATPase_C"/>
    <property type="match status" value="1"/>
</dbReference>
<feature type="transmembrane region" description="Helical" evidence="12">
    <location>
        <begin position="217"/>
        <end position="237"/>
    </location>
</feature>
<dbReference type="NCBIfam" id="TIGR01494">
    <property type="entry name" value="ATPase_P-type"/>
    <property type="match status" value="2"/>
</dbReference>
<evidence type="ECO:0000256" key="6">
    <source>
        <dbReference type="ARBA" id="ARBA00022840"/>
    </source>
</evidence>
<dbReference type="Gene3D" id="3.40.50.1000">
    <property type="entry name" value="HAD superfamily/HAD-like"/>
    <property type="match status" value="1"/>
</dbReference>
<dbReference type="PROSITE" id="PS00154">
    <property type="entry name" value="ATPASE_E1_E2"/>
    <property type="match status" value="1"/>
</dbReference>
<evidence type="ECO:0000256" key="7">
    <source>
        <dbReference type="ARBA" id="ARBA00022967"/>
    </source>
</evidence>
<dbReference type="Pfam" id="PF00690">
    <property type="entry name" value="Cation_ATPase_N"/>
    <property type="match status" value="1"/>
</dbReference>
<evidence type="ECO:0000313" key="14">
    <source>
        <dbReference type="EMBL" id="GAA4297588.1"/>
    </source>
</evidence>
<dbReference type="SFLD" id="SFLDF00027">
    <property type="entry name" value="p-type_atpase"/>
    <property type="match status" value="1"/>
</dbReference>
<evidence type="ECO:0000256" key="10">
    <source>
        <dbReference type="ARBA" id="ARBA00049360"/>
    </source>
</evidence>
<evidence type="ECO:0000256" key="3">
    <source>
        <dbReference type="ARBA" id="ARBA00022475"/>
    </source>
</evidence>
<keyword evidence="7" id="KW-1278">Translocase</keyword>
<feature type="transmembrane region" description="Helical" evidence="12">
    <location>
        <begin position="65"/>
        <end position="82"/>
    </location>
</feature>
<dbReference type="InterPro" id="IPR018303">
    <property type="entry name" value="ATPase_P-typ_P_site"/>
</dbReference>
<dbReference type="InterPro" id="IPR006068">
    <property type="entry name" value="ATPase_P-typ_cation-transptr_C"/>
</dbReference>
<evidence type="ECO:0000256" key="1">
    <source>
        <dbReference type="ARBA" id="ARBA00004651"/>
    </source>
</evidence>
<dbReference type="Proteomes" id="UP001501417">
    <property type="component" value="Unassembled WGS sequence"/>
</dbReference>
<dbReference type="PANTHER" id="PTHR43294">
    <property type="entry name" value="SODIUM/POTASSIUM-TRANSPORTING ATPASE SUBUNIT ALPHA"/>
    <property type="match status" value="1"/>
</dbReference>
<accession>A0ABP8F8Y3</accession>
<evidence type="ECO:0000313" key="15">
    <source>
        <dbReference type="Proteomes" id="UP001501417"/>
    </source>
</evidence>
<evidence type="ECO:0000256" key="5">
    <source>
        <dbReference type="ARBA" id="ARBA00022741"/>
    </source>
</evidence>
<feature type="transmembrane region" description="Helical" evidence="12">
    <location>
        <begin position="38"/>
        <end position="59"/>
    </location>
</feature>
<keyword evidence="3" id="KW-1003">Cell membrane</keyword>
<dbReference type="SUPFAM" id="SSF81660">
    <property type="entry name" value="Metal cation-transporting ATPase, ATP-binding domain N"/>
    <property type="match status" value="1"/>
</dbReference>
<dbReference type="SFLD" id="SFLDS00003">
    <property type="entry name" value="Haloacid_Dehalogenase"/>
    <property type="match status" value="1"/>
</dbReference>
<feature type="transmembrane region" description="Helical" evidence="12">
    <location>
        <begin position="718"/>
        <end position="743"/>
    </location>
</feature>
<proteinExistence type="inferred from homology"/>
<dbReference type="InterPro" id="IPR059000">
    <property type="entry name" value="ATPase_P-type_domA"/>
</dbReference>
<evidence type="ECO:0000256" key="2">
    <source>
        <dbReference type="ARBA" id="ARBA00005675"/>
    </source>
</evidence>
<keyword evidence="15" id="KW-1185">Reference proteome</keyword>
<protein>
    <submittedName>
        <fullName evidence="14">Cation-transporting P-type ATPase</fullName>
    </submittedName>
</protein>
<dbReference type="SFLD" id="SFLDG00002">
    <property type="entry name" value="C1.7:_P-type_atpase_like"/>
    <property type="match status" value="1"/>
</dbReference>
<dbReference type="InterPro" id="IPR004014">
    <property type="entry name" value="ATPase_P-typ_cation-transptr_N"/>
</dbReference>
<feature type="domain" description="Cation-transporting P-type ATPase N-terminal" evidence="13">
    <location>
        <begin position="1"/>
        <end position="62"/>
    </location>
</feature>
<comment type="catalytic activity">
    <reaction evidence="10">
        <text>ATP + H2O = ADP + phosphate + H(+)</text>
        <dbReference type="Rhea" id="RHEA:13065"/>
        <dbReference type="ChEBI" id="CHEBI:15377"/>
        <dbReference type="ChEBI" id="CHEBI:15378"/>
        <dbReference type="ChEBI" id="CHEBI:30616"/>
        <dbReference type="ChEBI" id="CHEBI:43474"/>
        <dbReference type="ChEBI" id="CHEBI:456216"/>
    </reaction>
</comment>
<sequence length="873" mass="92886">MADVMTLGLTTAEATERRAQGGANKLPAARRPSIARRLLGELTHFFALLLWAAAVLAFLAKLPQLSVAIIAVIVLNGVFSLIQQARADRAADRLQEMLPTRVTVLRDGARRVIEAEDVVVDDVLLLESGDRVPADAVVLSQNRLLVDSSMLTGESEAGAVAASEPLFAGTFVVEGDSRALVTAIGQQTRLAGITRLTTSTRKPDTPLTRGLRGVVRLIAAIAIGVGVLFLLVSVLVGNPIQQAFVFAIGVTVALVPEALLPTVTLSLAWGSEQMAKRQILVRNLEAVETLGSTTFICTDKTGTLTRNQMTVVEAWSPAGSLAIDGAGYGPTAQLKWSSPIAEESIRRLALAGERCSTGYAEEVDGQWRAHGDPMEAALDTFARRLGIDTVEDRRTAHAELRFPFDPRLRRMAVALADEIVVKGAPDAVLPLCGDDPAAHQAVDTLTARGLRVLAVAACPRNGRTPRDQQECDQGLRLLGLVALEDPPREDISTSLDACRKAGVKVAMVTGDHPATATAIGNEVRLRSADSAVLLGADLPEDEQHLAAVLDHDGVVIARVSPEDKLRIARALRSRGHVVAMTGDGVNDAPALHESDIGVAMGRSGTDVAREAADLVLLDDSFAGIVAGIEQGRATFVNIRRFLTYHLTDNVAELAPFLVWALSGGLFPLALGVLQIIALDIGTDTLSAVALGAEPPAKHLLEGPPVHGRLMNRTVLRRAFGVLGPLEAVVSLTAFVVSLMALGWRPANPFPTGHNLAMASGAAFITVVFAQTANVFACRSSSRWPGALGWVTNRLLVPAAFIGLAFSLVELWVPPIARLLGQWNPPLWGWAVALAAVPILLGVDALDKYRRVHRRRPRASSKARPGRARTPLHP</sequence>
<dbReference type="Pfam" id="PF00122">
    <property type="entry name" value="E1-E2_ATPase"/>
    <property type="match status" value="1"/>
</dbReference>
<evidence type="ECO:0000256" key="8">
    <source>
        <dbReference type="ARBA" id="ARBA00022989"/>
    </source>
</evidence>
<feature type="region of interest" description="Disordered" evidence="11">
    <location>
        <begin position="853"/>
        <end position="873"/>
    </location>
</feature>
<evidence type="ECO:0000256" key="4">
    <source>
        <dbReference type="ARBA" id="ARBA00022692"/>
    </source>
</evidence>
<dbReference type="InterPro" id="IPR023298">
    <property type="entry name" value="ATPase_P-typ_TM_dom_sf"/>
</dbReference>
<dbReference type="Gene3D" id="2.70.150.10">
    <property type="entry name" value="Calcium-transporting ATPase, cytoplasmic transduction domain A"/>
    <property type="match status" value="1"/>
</dbReference>
<dbReference type="InterPro" id="IPR023214">
    <property type="entry name" value="HAD_sf"/>
</dbReference>
<dbReference type="InterPro" id="IPR044492">
    <property type="entry name" value="P_typ_ATPase_HD_dom"/>
</dbReference>
<dbReference type="SUPFAM" id="SSF81653">
    <property type="entry name" value="Calcium ATPase, transduction domain A"/>
    <property type="match status" value="1"/>
</dbReference>
<dbReference type="Gene3D" id="3.40.1110.10">
    <property type="entry name" value="Calcium-transporting ATPase, cytoplasmic domain N"/>
    <property type="match status" value="1"/>
</dbReference>
<feature type="transmembrane region" description="Helical" evidence="12">
    <location>
        <begin position="795"/>
        <end position="814"/>
    </location>
</feature>
<dbReference type="EMBL" id="BAABGF010000055">
    <property type="protein sequence ID" value="GAA4297588.1"/>
    <property type="molecule type" value="Genomic_DNA"/>
</dbReference>
<keyword evidence="9 12" id="KW-0472">Membrane</keyword>
<gene>
    <name evidence="14" type="ORF">GCM10023161_49790</name>
</gene>
<comment type="similarity">
    <text evidence="2">Belongs to the cation transport ATPase (P-type) (TC 3.A.3) family. Type IIA subfamily.</text>
</comment>
<dbReference type="InterPro" id="IPR036412">
    <property type="entry name" value="HAD-like_sf"/>
</dbReference>
<dbReference type="SUPFAM" id="SSF81665">
    <property type="entry name" value="Calcium ATPase, transmembrane domain M"/>
    <property type="match status" value="1"/>
</dbReference>
<dbReference type="InterPro" id="IPR001757">
    <property type="entry name" value="P_typ_ATPase"/>
</dbReference>
<organism evidence="14 15">
    <name type="scientific">Mycobacterium paraffinicum</name>
    <dbReference type="NCBI Taxonomy" id="53378"/>
    <lineage>
        <taxon>Bacteria</taxon>
        <taxon>Bacillati</taxon>
        <taxon>Actinomycetota</taxon>
        <taxon>Actinomycetes</taxon>
        <taxon>Mycobacteriales</taxon>
        <taxon>Mycobacteriaceae</taxon>
        <taxon>Mycobacterium</taxon>
    </lineage>
</organism>
<keyword evidence="6" id="KW-0067">ATP-binding</keyword>
<dbReference type="InterPro" id="IPR008250">
    <property type="entry name" value="ATPase_P-typ_transduc_dom_A_sf"/>
</dbReference>
<dbReference type="Pfam" id="PF00702">
    <property type="entry name" value="Hydrolase"/>
    <property type="match status" value="1"/>
</dbReference>
<keyword evidence="8 12" id="KW-1133">Transmembrane helix</keyword>
<comment type="subcellular location">
    <subcellularLocation>
        <location evidence="1">Cell membrane</location>
        <topology evidence="1">Multi-pass membrane protein</topology>
    </subcellularLocation>
</comment>
<evidence type="ECO:0000256" key="12">
    <source>
        <dbReference type="SAM" id="Phobius"/>
    </source>
</evidence>
<name>A0ABP8F8Y3_9MYCO</name>
<feature type="transmembrane region" description="Helical" evidence="12">
    <location>
        <begin position="755"/>
        <end position="775"/>
    </location>
</feature>
<dbReference type="SMART" id="SM00831">
    <property type="entry name" value="Cation_ATPase_N"/>
    <property type="match status" value="1"/>
</dbReference>
<evidence type="ECO:0000256" key="9">
    <source>
        <dbReference type="ARBA" id="ARBA00023136"/>
    </source>
</evidence>
<dbReference type="PANTHER" id="PTHR43294:SF21">
    <property type="entry name" value="CATION TRANSPORTING ATPASE"/>
    <property type="match status" value="1"/>
</dbReference>
<feature type="transmembrane region" description="Helical" evidence="12">
    <location>
        <begin position="826"/>
        <end position="845"/>
    </location>
</feature>
<dbReference type="SUPFAM" id="SSF56784">
    <property type="entry name" value="HAD-like"/>
    <property type="match status" value="1"/>
</dbReference>
<keyword evidence="5" id="KW-0547">Nucleotide-binding</keyword>
<dbReference type="InterPro" id="IPR050510">
    <property type="entry name" value="Cation_transp_ATPase_P-type"/>
</dbReference>
<keyword evidence="4 12" id="KW-0812">Transmembrane</keyword>
<comment type="caution">
    <text evidence="14">The sequence shown here is derived from an EMBL/GenBank/DDBJ whole genome shotgun (WGS) entry which is preliminary data.</text>
</comment>
<dbReference type="PRINTS" id="PR00120">
    <property type="entry name" value="HATPASE"/>
</dbReference>
<dbReference type="Gene3D" id="1.20.1110.10">
    <property type="entry name" value="Calcium-transporting ATPase, transmembrane domain"/>
    <property type="match status" value="1"/>
</dbReference>